<protein>
    <submittedName>
        <fullName evidence="2">Uncharacterized protein</fullName>
    </submittedName>
</protein>
<dbReference type="AlphaFoldDB" id="A0A3B0ZAX2"/>
<evidence type="ECO:0000313" key="2">
    <source>
        <dbReference type="EMBL" id="VAW84627.1"/>
    </source>
</evidence>
<evidence type="ECO:0000256" key="1">
    <source>
        <dbReference type="SAM" id="MobiDB-lite"/>
    </source>
</evidence>
<dbReference type="EMBL" id="UOFP01000060">
    <property type="protein sequence ID" value="VAW84627.1"/>
    <property type="molecule type" value="Genomic_DNA"/>
</dbReference>
<proteinExistence type="predicted"/>
<organism evidence="2">
    <name type="scientific">hydrothermal vent metagenome</name>
    <dbReference type="NCBI Taxonomy" id="652676"/>
    <lineage>
        <taxon>unclassified sequences</taxon>
        <taxon>metagenomes</taxon>
        <taxon>ecological metagenomes</taxon>
    </lineage>
</organism>
<reference evidence="2" key="1">
    <citation type="submission" date="2018-06" db="EMBL/GenBank/DDBJ databases">
        <authorList>
            <person name="Zhirakovskaya E."/>
        </authorList>
    </citation>
    <scope>NUCLEOTIDE SEQUENCE</scope>
</reference>
<accession>A0A3B0ZAX2</accession>
<name>A0A3B0ZAX2_9ZZZZ</name>
<feature type="region of interest" description="Disordered" evidence="1">
    <location>
        <begin position="29"/>
        <end position="61"/>
    </location>
</feature>
<sequence length="61" mass="6722">MTKVSKIHADGSSLNYEGMNTIKLKSQTEVHKGALSDPDAPPLTNKDLDGFKRVNPRVKNK</sequence>
<gene>
    <name evidence="2" type="ORF">MNBD_GAMMA18-2067</name>
</gene>